<comment type="similarity">
    <text evidence="1 5">Belongs to the thiolase-like superfamily. Thiolase family.</text>
</comment>
<dbReference type="EMBL" id="CADCTV010000270">
    <property type="protein sequence ID" value="CAA9312678.1"/>
    <property type="molecule type" value="Genomic_DNA"/>
</dbReference>
<accession>A0A6J4KRT5</accession>
<sequence>MATQGKDTDVVFLSAKRTGMGTFGGSLKDFSATDLGVFAAKAALQESGVPAEEVGHVVFGNALQTSSDAIYLARHIGLKAGLPMDTPALTLNLLCGSGFQAIISGAMEIMLGEAEVALCGGTESMSQAPHVLRGARWGSQRLGPAGQYYEDLLWEALTDTFAGCSMAVTAENLADQYGITRQQVDEYAHRSQTLAGLACEQKRFDAEITPITLKSRKGETLFQCDEHMRPDTTMESLGKLKPYFKEGGTVTAGNASGIGDGGAAVMIASEAYARRNGLNPIGRLVSWGIAGVEPKHMGIGPAPASRVALKRAEMDVGQMDLVEVNEAFASQYCAVEKELGLDRERTNVSGGAIAMSHPLGMSGARITVHLLHELRRQGKRFGLGTACIGGGQGIALVVEAFPAAAEQAIAAD</sequence>
<feature type="active site" description="Proton acceptor" evidence="4">
    <location>
        <position position="387"/>
    </location>
</feature>
<reference evidence="8" key="1">
    <citation type="submission" date="2020-02" db="EMBL/GenBank/DDBJ databases">
        <authorList>
            <person name="Meier V. D."/>
        </authorList>
    </citation>
    <scope>NUCLEOTIDE SEQUENCE</scope>
    <source>
        <strain evidence="8">AVDCRST_MAG89</strain>
    </source>
</reference>
<dbReference type="Pfam" id="PF02803">
    <property type="entry name" value="Thiolase_C"/>
    <property type="match status" value="1"/>
</dbReference>
<feature type="domain" description="Thiolase N-terminal" evidence="6">
    <location>
        <begin position="10"/>
        <end position="270"/>
    </location>
</feature>
<dbReference type="FunFam" id="3.40.47.10:FF:000010">
    <property type="entry name" value="Acetyl-CoA acetyltransferase (Thiolase)"/>
    <property type="match status" value="1"/>
</dbReference>
<evidence type="ECO:0000313" key="8">
    <source>
        <dbReference type="EMBL" id="CAA9312678.1"/>
    </source>
</evidence>
<evidence type="ECO:0000256" key="5">
    <source>
        <dbReference type="RuleBase" id="RU003557"/>
    </source>
</evidence>
<gene>
    <name evidence="8" type="ORF">AVDCRST_MAG89-1220</name>
</gene>
<dbReference type="InterPro" id="IPR002155">
    <property type="entry name" value="Thiolase"/>
</dbReference>
<dbReference type="GO" id="GO:0006635">
    <property type="term" value="P:fatty acid beta-oxidation"/>
    <property type="evidence" value="ECO:0007669"/>
    <property type="project" value="TreeGrafter"/>
</dbReference>
<dbReference type="SUPFAM" id="SSF53901">
    <property type="entry name" value="Thiolase-like"/>
    <property type="match status" value="2"/>
</dbReference>
<evidence type="ECO:0000256" key="2">
    <source>
        <dbReference type="ARBA" id="ARBA00022679"/>
    </source>
</evidence>
<dbReference type="PROSITE" id="PS00099">
    <property type="entry name" value="THIOLASE_3"/>
    <property type="match status" value="1"/>
</dbReference>
<dbReference type="EC" id="2.3.1.9" evidence="8"/>
<organism evidence="8">
    <name type="scientific">uncultured Gemmatimonadota bacterium</name>
    <dbReference type="NCBI Taxonomy" id="203437"/>
    <lineage>
        <taxon>Bacteria</taxon>
        <taxon>Pseudomonadati</taxon>
        <taxon>Gemmatimonadota</taxon>
        <taxon>environmental samples</taxon>
    </lineage>
</organism>
<dbReference type="InterPro" id="IPR020617">
    <property type="entry name" value="Thiolase_C"/>
</dbReference>
<protein>
    <submittedName>
        <fullName evidence="8">3-ketoacyl-CoA thiolase @ Acetyl-CoA acetyltransferase</fullName>
        <ecNumber evidence="8">2.3.1.16</ecNumber>
        <ecNumber evidence="8">2.3.1.9</ecNumber>
    </submittedName>
</protein>
<dbReference type="Gene3D" id="3.40.47.10">
    <property type="match status" value="2"/>
</dbReference>
<name>A0A6J4KRT5_9BACT</name>
<feature type="active site" description="Acyl-thioester intermediate" evidence="4">
    <location>
        <position position="95"/>
    </location>
</feature>
<evidence type="ECO:0000259" key="6">
    <source>
        <dbReference type="Pfam" id="PF00108"/>
    </source>
</evidence>
<keyword evidence="2 5" id="KW-0808">Transferase</keyword>
<dbReference type="InterPro" id="IPR016039">
    <property type="entry name" value="Thiolase-like"/>
</dbReference>
<evidence type="ECO:0000256" key="3">
    <source>
        <dbReference type="ARBA" id="ARBA00023315"/>
    </source>
</evidence>
<dbReference type="PROSITE" id="PS00098">
    <property type="entry name" value="THIOLASE_1"/>
    <property type="match status" value="1"/>
</dbReference>
<dbReference type="InterPro" id="IPR020616">
    <property type="entry name" value="Thiolase_N"/>
</dbReference>
<dbReference type="NCBIfam" id="TIGR01930">
    <property type="entry name" value="AcCoA-C-Actrans"/>
    <property type="match status" value="1"/>
</dbReference>
<dbReference type="AlphaFoldDB" id="A0A6J4KRT5"/>
<dbReference type="PIRSF" id="PIRSF000429">
    <property type="entry name" value="Ac-CoA_Ac_transf"/>
    <property type="match status" value="1"/>
</dbReference>
<dbReference type="GO" id="GO:0003985">
    <property type="term" value="F:acetyl-CoA C-acetyltransferase activity"/>
    <property type="evidence" value="ECO:0007669"/>
    <property type="project" value="UniProtKB-EC"/>
</dbReference>
<dbReference type="EC" id="2.3.1.16" evidence="8"/>
<evidence type="ECO:0000259" key="7">
    <source>
        <dbReference type="Pfam" id="PF02803"/>
    </source>
</evidence>
<feature type="domain" description="Thiolase C-terminal" evidence="7">
    <location>
        <begin position="279"/>
        <end position="399"/>
    </location>
</feature>
<dbReference type="InterPro" id="IPR020615">
    <property type="entry name" value="Thiolase_acyl_enz_int_AS"/>
</dbReference>
<evidence type="ECO:0000256" key="4">
    <source>
        <dbReference type="PIRSR" id="PIRSR000429-1"/>
    </source>
</evidence>
<dbReference type="InterPro" id="IPR020610">
    <property type="entry name" value="Thiolase_AS"/>
</dbReference>
<feature type="active site" description="Proton acceptor" evidence="4">
    <location>
        <position position="357"/>
    </location>
</feature>
<dbReference type="Pfam" id="PF00108">
    <property type="entry name" value="Thiolase_N"/>
    <property type="match status" value="1"/>
</dbReference>
<dbReference type="CDD" id="cd00751">
    <property type="entry name" value="thiolase"/>
    <property type="match status" value="1"/>
</dbReference>
<evidence type="ECO:0000256" key="1">
    <source>
        <dbReference type="ARBA" id="ARBA00010982"/>
    </source>
</evidence>
<dbReference type="PANTHER" id="PTHR18919">
    <property type="entry name" value="ACETYL-COA C-ACYLTRANSFERASE"/>
    <property type="match status" value="1"/>
</dbReference>
<keyword evidence="3 5" id="KW-0012">Acyltransferase</keyword>
<dbReference type="PANTHER" id="PTHR18919:SF107">
    <property type="entry name" value="ACETYL-COA ACETYLTRANSFERASE, CYTOSOLIC"/>
    <property type="match status" value="1"/>
</dbReference>
<proteinExistence type="inferred from homology"/>